<keyword evidence="1 3" id="KW-0413">Isomerase</keyword>
<feature type="binding site" evidence="1">
    <location>
        <position position="176"/>
    </location>
    <ligand>
        <name>K(+)</name>
        <dbReference type="ChEBI" id="CHEBI:29103"/>
    </ligand>
</feature>
<accession>A0ABX1KIA9</accession>
<dbReference type="Gene3D" id="3.40.50.10260">
    <property type="entry name" value="YjeF N-terminal domain"/>
    <property type="match status" value="1"/>
</dbReference>
<dbReference type="EMBL" id="JABACI010000006">
    <property type="protein sequence ID" value="NLP85920.1"/>
    <property type="molecule type" value="Genomic_DNA"/>
</dbReference>
<proteinExistence type="inferred from homology"/>
<dbReference type="GO" id="GO:0052856">
    <property type="term" value="F:NAD(P)HX epimerase activity"/>
    <property type="evidence" value="ECO:0007669"/>
    <property type="project" value="UniProtKB-EC"/>
</dbReference>
<name>A0ABX1KIA9_9MICO</name>
<feature type="binding site" evidence="1">
    <location>
        <position position="173"/>
    </location>
    <ligand>
        <name>(6S)-NADPHX</name>
        <dbReference type="ChEBI" id="CHEBI:64076"/>
    </ligand>
</feature>
<comment type="caution">
    <text evidence="3">The sequence shown here is derived from an EMBL/GenBank/DDBJ whole genome shotgun (WGS) entry which is preliminary data.</text>
</comment>
<comment type="catalytic activity">
    <reaction evidence="1">
        <text>(6R)-NADPHX = (6S)-NADPHX</text>
        <dbReference type="Rhea" id="RHEA:32227"/>
        <dbReference type="ChEBI" id="CHEBI:64076"/>
        <dbReference type="ChEBI" id="CHEBI:64077"/>
        <dbReference type="EC" id="5.1.99.6"/>
    </reaction>
</comment>
<feature type="binding site" evidence="1">
    <location>
        <position position="135"/>
    </location>
    <ligand>
        <name>K(+)</name>
        <dbReference type="ChEBI" id="CHEBI:29103"/>
    </ligand>
</feature>
<keyword evidence="1" id="KW-0630">Potassium</keyword>
<dbReference type="NCBIfam" id="TIGR00197">
    <property type="entry name" value="yjeF_nterm"/>
    <property type="match status" value="1"/>
</dbReference>
<evidence type="ECO:0000313" key="3">
    <source>
        <dbReference type="EMBL" id="NLP85920.1"/>
    </source>
</evidence>
<reference evidence="3 4" key="1">
    <citation type="submission" date="2020-04" db="EMBL/GenBank/DDBJ databases">
        <title>CFH 90308 Microbacterium sp.</title>
        <authorList>
            <person name="Nie G."/>
            <person name="Ming H."/>
            <person name="Xia T."/>
        </authorList>
    </citation>
    <scope>NUCLEOTIDE SEQUENCE [LARGE SCALE GENOMIC DNA]</scope>
    <source>
        <strain evidence="3 4">CFH 90308</strain>
    </source>
</reference>
<comment type="catalytic activity">
    <reaction evidence="1">
        <text>(6R)-NADHX = (6S)-NADHX</text>
        <dbReference type="Rhea" id="RHEA:32215"/>
        <dbReference type="ChEBI" id="CHEBI:64074"/>
        <dbReference type="ChEBI" id="CHEBI:64075"/>
        <dbReference type="EC" id="5.1.99.6"/>
    </reaction>
</comment>
<comment type="caution">
    <text evidence="1">Lacks conserved residue(s) required for the propagation of feature annotation.</text>
</comment>
<keyword evidence="1" id="KW-0547">Nucleotide-binding</keyword>
<dbReference type="Proteomes" id="UP001429745">
    <property type="component" value="Unassembled WGS sequence"/>
</dbReference>
<feature type="binding site" evidence="1">
    <location>
        <begin position="75"/>
        <end position="79"/>
    </location>
    <ligand>
        <name>(6S)-NADPHX</name>
        <dbReference type="ChEBI" id="CHEBI:64076"/>
    </ligand>
</feature>
<keyword evidence="4" id="KW-1185">Reference proteome</keyword>
<gene>
    <name evidence="1" type="primary">nnrE</name>
    <name evidence="3" type="ORF">HF576_18980</name>
</gene>
<dbReference type="PROSITE" id="PS51385">
    <property type="entry name" value="YJEF_N"/>
    <property type="match status" value="1"/>
</dbReference>
<keyword evidence="1" id="KW-0521">NADP</keyword>
<evidence type="ECO:0000259" key="2">
    <source>
        <dbReference type="PROSITE" id="PS51385"/>
    </source>
</evidence>
<dbReference type="RefSeq" id="WP_168914412.1">
    <property type="nucleotide sequence ID" value="NZ_JABACI010000006.1"/>
</dbReference>
<dbReference type="InterPro" id="IPR004443">
    <property type="entry name" value="YjeF_N_dom"/>
</dbReference>
<evidence type="ECO:0000313" key="4">
    <source>
        <dbReference type="Proteomes" id="UP001429745"/>
    </source>
</evidence>
<comment type="function">
    <text evidence="1">Catalyzes the epimerization of the S- and R-forms of NAD(P)HX, a damaged form of NAD(P)H that is a result of enzymatic or heat-dependent hydration. This is a prerequisite for the S-specific NAD(P)H-hydrate dehydratase to allow the repair of both epimers of NAD(P)HX.</text>
</comment>
<dbReference type="Pfam" id="PF03853">
    <property type="entry name" value="YjeF_N"/>
    <property type="match status" value="1"/>
</dbReference>
<evidence type="ECO:0000256" key="1">
    <source>
        <dbReference type="HAMAP-Rule" id="MF_01966"/>
    </source>
</evidence>
<organism evidence="3 4">
    <name type="scientific">Microbacterium salsuginis</name>
    <dbReference type="NCBI Taxonomy" id="2722803"/>
    <lineage>
        <taxon>Bacteria</taxon>
        <taxon>Bacillati</taxon>
        <taxon>Actinomycetota</taxon>
        <taxon>Actinomycetes</taxon>
        <taxon>Micrococcales</taxon>
        <taxon>Microbacteriaceae</taxon>
        <taxon>Microbacterium</taxon>
    </lineage>
</organism>
<sequence length="245" mass="24654">MTQVPVFTAEQVRIAEAPLLAAEQPLMARAAAALADVVRRMFQDGQGDSDAPAGAPQPIATAHARHLLVLAGSGNNGGDALYAAAHLAEEVDVDVLTVGVRVHEAGLASALGAGARRVEIPAVREAAGDYDLILDGILGIGATDLDLRGSAREAVEALLPAVRAGRSRVIAVDLPSGLHPDTGDSGSHVLPASVTVTFGAVKAGLVTGRGPELAGELVLADIGLGPELDGFVPVGEASVSRVVTG</sequence>
<protein>
    <recommendedName>
        <fullName evidence="1">NAD(P)H-hydrate epimerase</fullName>
        <ecNumber evidence="1">5.1.99.6</ecNumber>
    </recommendedName>
    <alternativeName>
        <fullName evidence="1">NAD(P)HX epimerase</fullName>
    </alternativeName>
</protein>
<dbReference type="EC" id="5.1.99.6" evidence="1"/>
<comment type="cofactor">
    <cofactor evidence="1">
        <name>K(+)</name>
        <dbReference type="ChEBI" id="CHEBI:29103"/>
    </cofactor>
    <text evidence="1">Binds 1 potassium ion per subunit.</text>
</comment>
<dbReference type="SUPFAM" id="SSF64153">
    <property type="entry name" value="YjeF N-terminal domain-like"/>
    <property type="match status" value="1"/>
</dbReference>
<keyword evidence="1" id="KW-0520">NAD</keyword>
<keyword evidence="1" id="KW-0479">Metal-binding</keyword>
<feature type="domain" description="YjeF N-terminal" evidence="2">
    <location>
        <begin position="6"/>
        <end position="230"/>
    </location>
</feature>
<dbReference type="InterPro" id="IPR036652">
    <property type="entry name" value="YjeF_N_dom_sf"/>
</dbReference>
<dbReference type="HAMAP" id="MF_01966">
    <property type="entry name" value="NADHX_epimerase"/>
    <property type="match status" value="1"/>
</dbReference>
<feature type="binding site" evidence="1">
    <location>
        <position position="76"/>
    </location>
    <ligand>
        <name>K(+)</name>
        <dbReference type="ChEBI" id="CHEBI:29103"/>
    </ligand>
</feature>
<comment type="similarity">
    <text evidence="1">Belongs to the NnrE/AIBP family.</text>
</comment>